<dbReference type="InterPro" id="IPR025877">
    <property type="entry name" value="MobA-like_NTP_Trfase"/>
</dbReference>
<dbReference type="InterPro" id="IPR029044">
    <property type="entry name" value="Nucleotide-diphossugar_trans"/>
</dbReference>
<comment type="caution">
    <text evidence="3">The sequence shown here is derived from an EMBL/GenBank/DDBJ whole genome shotgun (WGS) entry which is preliminary data.</text>
</comment>
<evidence type="ECO:0000313" key="3">
    <source>
        <dbReference type="EMBL" id="MFC7328506.1"/>
    </source>
</evidence>
<dbReference type="Proteomes" id="UP001596540">
    <property type="component" value="Unassembled WGS sequence"/>
</dbReference>
<organism evidence="3 4">
    <name type="scientific">Marinactinospora rubrisoli</name>
    <dbReference type="NCBI Taxonomy" id="2715399"/>
    <lineage>
        <taxon>Bacteria</taxon>
        <taxon>Bacillati</taxon>
        <taxon>Actinomycetota</taxon>
        <taxon>Actinomycetes</taxon>
        <taxon>Streptosporangiales</taxon>
        <taxon>Nocardiopsidaceae</taxon>
        <taxon>Marinactinospora</taxon>
    </lineage>
</organism>
<keyword evidence="3" id="KW-0548">Nucleotidyltransferase</keyword>
<dbReference type="Pfam" id="PF12804">
    <property type="entry name" value="NTP_transf_3"/>
    <property type="match status" value="1"/>
</dbReference>
<dbReference type="Gene3D" id="3.90.550.10">
    <property type="entry name" value="Spore Coat Polysaccharide Biosynthesis Protein SpsA, Chain A"/>
    <property type="match status" value="1"/>
</dbReference>
<dbReference type="RefSeq" id="WP_379871162.1">
    <property type="nucleotide sequence ID" value="NZ_JBHTBH010000005.1"/>
</dbReference>
<feature type="domain" description="MobA-like NTP transferase" evidence="2">
    <location>
        <begin position="9"/>
        <end position="154"/>
    </location>
</feature>
<protein>
    <submittedName>
        <fullName evidence="3">Molybdenum cofactor guanylyltransferase</fullName>
    </submittedName>
</protein>
<sequence length="201" mass="21117">MTQPEPFDAVVLAGGAGRRMGGVDKPALHVGGSSLLERVAAAVRDARLLVVVGPARERPPARYVREDPPGAGPIPALRAGMAEVESPWFALLAGDLPFVTGADVTRLRLAARGYAGAALLDPAGRPQWLLGVWHTATLRAALVGYTGASLRGLLSPLRPALLAARDPDDRSAFDCDTPEALARARAAFRAADHRRGRGTPR</sequence>
<keyword evidence="4" id="KW-1185">Reference proteome</keyword>
<accession>A0ABW2KGX4</accession>
<gene>
    <name evidence="3" type="ORF">ACFQRF_12210</name>
</gene>
<evidence type="ECO:0000256" key="1">
    <source>
        <dbReference type="ARBA" id="ARBA00022679"/>
    </source>
</evidence>
<reference evidence="4" key="1">
    <citation type="journal article" date="2019" name="Int. J. Syst. Evol. Microbiol.">
        <title>The Global Catalogue of Microorganisms (GCM) 10K type strain sequencing project: providing services to taxonomists for standard genome sequencing and annotation.</title>
        <authorList>
            <consortium name="The Broad Institute Genomics Platform"/>
            <consortium name="The Broad Institute Genome Sequencing Center for Infectious Disease"/>
            <person name="Wu L."/>
            <person name="Ma J."/>
        </authorList>
    </citation>
    <scope>NUCLEOTIDE SEQUENCE [LARGE SCALE GENOMIC DNA]</scope>
    <source>
        <strain evidence="4">CGMCC 4.7382</strain>
    </source>
</reference>
<dbReference type="SUPFAM" id="SSF53448">
    <property type="entry name" value="Nucleotide-diphospho-sugar transferases"/>
    <property type="match status" value="1"/>
</dbReference>
<evidence type="ECO:0000259" key="2">
    <source>
        <dbReference type="Pfam" id="PF12804"/>
    </source>
</evidence>
<dbReference type="EMBL" id="JBHTBH010000005">
    <property type="protein sequence ID" value="MFC7328506.1"/>
    <property type="molecule type" value="Genomic_DNA"/>
</dbReference>
<dbReference type="PANTHER" id="PTHR19136:SF81">
    <property type="entry name" value="MOLYBDENUM COFACTOR GUANYLYLTRANSFERASE"/>
    <property type="match status" value="1"/>
</dbReference>
<evidence type="ECO:0000313" key="4">
    <source>
        <dbReference type="Proteomes" id="UP001596540"/>
    </source>
</evidence>
<dbReference type="GO" id="GO:0016779">
    <property type="term" value="F:nucleotidyltransferase activity"/>
    <property type="evidence" value="ECO:0007669"/>
    <property type="project" value="UniProtKB-KW"/>
</dbReference>
<dbReference type="PANTHER" id="PTHR19136">
    <property type="entry name" value="MOLYBDENUM COFACTOR GUANYLYLTRANSFERASE"/>
    <property type="match status" value="1"/>
</dbReference>
<name>A0ABW2KGX4_9ACTN</name>
<keyword evidence="1" id="KW-0808">Transferase</keyword>
<proteinExistence type="predicted"/>